<reference evidence="1" key="1">
    <citation type="submission" date="2015-12" db="EMBL/GenBank/DDBJ databases">
        <title>De novo transcriptome assembly of four potential Pierce s Disease insect vectors from Arizona vineyards.</title>
        <authorList>
            <person name="Tassone E.E."/>
        </authorList>
    </citation>
    <scope>NUCLEOTIDE SEQUENCE</scope>
</reference>
<gene>
    <name evidence="1" type="ORF">g.36644</name>
</gene>
<feature type="non-terminal residue" evidence="1">
    <location>
        <position position="1"/>
    </location>
</feature>
<accession>A0A1B6EA77</accession>
<dbReference type="AlphaFoldDB" id="A0A1B6EA77"/>
<proteinExistence type="predicted"/>
<evidence type="ECO:0000313" key="1">
    <source>
        <dbReference type="EMBL" id="JAS34823.1"/>
    </source>
</evidence>
<sequence>NNEDINLDIMNNQFARKKKKKVAKNQLKPLKNETLEVVEDNEEECISENKSDFISTNNQNNLDKALKDIVSLRNKDKIDRIQSYDDLQMFLKSEQKNRSNNRLNTKCLTRNMDNLQFQMFSNFISKYLIKLKKVNKVEKLESTIKKLHQGMYTYLSN</sequence>
<name>A0A1B6EA77_9HEMI</name>
<dbReference type="EMBL" id="GEDC01002475">
    <property type="protein sequence ID" value="JAS34823.1"/>
    <property type="molecule type" value="Transcribed_RNA"/>
</dbReference>
<protein>
    <submittedName>
        <fullName evidence="1">Uncharacterized protein</fullName>
    </submittedName>
</protein>
<organism evidence="1">
    <name type="scientific">Clastoptera arizonana</name>
    <name type="common">Arizona spittle bug</name>
    <dbReference type="NCBI Taxonomy" id="38151"/>
    <lineage>
        <taxon>Eukaryota</taxon>
        <taxon>Metazoa</taxon>
        <taxon>Ecdysozoa</taxon>
        <taxon>Arthropoda</taxon>
        <taxon>Hexapoda</taxon>
        <taxon>Insecta</taxon>
        <taxon>Pterygota</taxon>
        <taxon>Neoptera</taxon>
        <taxon>Paraneoptera</taxon>
        <taxon>Hemiptera</taxon>
        <taxon>Auchenorrhyncha</taxon>
        <taxon>Cercopoidea</taxon>
        <taxon>Clastopteridae</taxon>
        <taxon>Clastoptera</taxon>
    </lineage>
</organism>